<dbReference type="Proteomes" id="UP000541636">
    <property type="component" value="Unassembled WGS sequence"/>
</dbReference>
<proteinExistence type="predicted"/>
<dbReference type="PROSITE" id="PS50956">
    <property type="entry name" value="HTH_ASNC_2"/>
    <property type="match status" value="1"/>
</dbReference>
<keyword evidence="3" id="KW-0804">Transcription</keyword>
<evidence type="ECO:0000259" key="4">
    <source>
        <dbReference type="PROSITE" id="PS50956"/>
    </source>
</evidence>
<dbReference type="InterPro" id="IPR011008">
    <property type="entry name" value="Dimeric_a/b-barrel"/>
</dbReference>
<dbReference type="SUPFAM" id="SSF46785">
    <property type="entry name" value="Winged helix' DNA-binding domain"/>
    <property type="match status" value="1"/>
</dbReference>
<keyword evidence="2" id="KW-0238">DNA-binding</keyword>
<dbReference type="Gene3D" id="3.30.70.920">
    <property type="match status" value="1"/>
</dbReference>
<dbReference type="RefSeq" id="WP_168609108.1">
    <property type="nucleotide sequence ID" value="NZ_JAAZQD010000003.1"/>
</dbReference>
<evidence type="ECO:0000313" key="5">
    <source>
        <dbReference type="EMBL" id="NKZ38947.1"/>
    </source>
</evidence>
<organism evidence="5 6">
    <name type="scientific">Oleiagrimonas citrea</name>
    <dbReference type="NCBI Taxonomy" id="1665687"/>
    <lineage>
        <taxon>Bacteria</taxon>
        <taxon>Pseudomonadati</taxon>
        <taxon>Pseudomonadota</taxon>
        <taxon>Gammaproteobacteria</taxon>
        <taxon>Lysobacterales</taxon>
        <taxon>Rhodanobacteraceae</taxon>
        <taxon>Oleiagrimonas</taxon>
    </lineage>
</organism>
<dbReference type="PANTHER" id="PTHR30154:SF54">
    <property type="entry name" value="POSSIBLE TRANSCRIPTIONAL REGULATORY PROTEIN (PROBABLY LRP_ASNC-FAMILY)"/>
    <property type="match status" value="1"/>
</dbReference>
<dbReference type="Pfam" id="PF01037">
    <property type="entry name" value="AsnC_trans_reg"/>
    <property type="match status" value="1"/>
</dbReference>
<reference evidence="5 6" key="1">
    <citation type="journal article" date="2017" name="Int. J. Syst. Evol. Microbiol.">
        <title>Oleiagrimonas citrea sp. nov., a marine bacterium isolated from tidal flat sediment and emended description of the genus Oleiagrimonas Fang et al. 2015 and Oleiagrimonas soli.</title>
        <authorList>
            <person name="Yang S.H."/>
            <person name="Seo H.S."/>
            <person name="Seong C.N."/>
            <person name="Kwon K.K."/>
        </authorList>
    </citation>
    <scope>NUCLEOTIDE SEQUENCE [LARGE SCALE GENOMIC DNA]</scope>
    <source>
        <strain evidence="5 6">MEBiC09124</strain>
    </source>
</reference>
<comment type="caution">
    <text evidence="5">The sequence shown here is derived from an EMBL/GenBank/DDBJ whole genome shotgun (WGS) entry which is preliminary data.</text>
</comment>
<dbReference type="InterPro" id="IPR019887">
    <property type="entry name" value="Tscrpt_reg_AsnC/Lrp_C"/>
</dbReference>
<dbReference type="SMART" id="SM00344">
    <property type="entry name" value="HTH_ASNC"/>
    <property type="match status" value="1"/>
</dbReference>
<dbReference type="GO" id="GO:0043565">
    <property type="term" value="F:sequence-specific DNA binding"/>
    <property type="evidence" value="ECO:0007669"/>
    <property type="project" value="InterPro"/>
</dbReference>
<dbReference type="GO" id="GO:0005829">
    <property type="term" value="C:cytosol"/>
    <property type="evidence" value="ECO:0007669"/>
    <property type="project" value="TreeGrafter"/>
</dbReference>
<sequence>MQLDRIDYALLDALRKNARLPNKTLAEKVGVAPSTALERVRRLRESGVIQGYHAEIDPQALGIGLQAMISVRLERHARTDVAAFDTYLKTLPEVLSFWHVAGGNDFLVHVAVRDSQRLRDFALDAFTTRKEVAHIETNLIFSFQRNARLPAPPRD</sequence>
<dbReference type="SUPFAM" id="SSF54909">
    <property type="entry name" value="Dimeric alpha+beta barrel"/>
    <property type="match status" value="1"/>
</dbReference>
<dbReference type="InterPro" id="IPR000485">
    <property type="entry name" value="AsnC-type_HTH_dom"/>
</dbReference>
<dbReference type="InterPro" id="IPR011991">
    <property type="entry name" value="ArsR-like_HTH"/>
</dbReference>
<protein>
    <submittedName>
        <fullName evidence="5">Lrp/AsnC family transcriptional regulator</fullName>
    </submittedName>
</protein>
<keyword evidence="1" id="KW-0805">Transcription regulation</keyword>
<name>A0A846ZMP6_9GAMM</name>
<evidence type="ECO:0000256" key="3">
    <source>
        <dbReference type="ARBA" id="ARBA00023163"/>
    </source>
</evidence>
<dbReference type="InterPro" id="IPR019888">
    <property type="entry name" value="Tscrpt_reg_AsnC-like"/>
</dbReference>
<dbReference type="PANTHER" id="PTHR30154">
    <property type="entry name" value="LEUCINE-RESPONSIVE REGULATORY PROTEIN"/>
    <property type="match status" value="1"/>
</dbReference>
<dbReference type="CDD" id="cd00090">
    <property type="entry name" value="HTH_ARSR"/>
    <property type="match status" value="1"/>
</dbReference>
<feature type="domain" description="HTH asnC-type" evidence="4">
    <location>
        <begin position="3"/>
        <end position="64"/>
    </location>
</feature>
<dbReference type="Gene3D" id="1.10.10.10">
    <property type="entry name" value="Winged helix-like DNA-binding domain superfamily/Winged helix DNA-binding domain"/>
    <property type="match status" value="1"/>
</dbReference>
<keyword evidence="6" id="KW-1185">Reference proteome</keyword>
<accession>A0A846ZMP6</accession>
<evidence type="ECO:0000313" key="6">
    <source>
        <dbReference type="Proteomes" id="UP000541636"/>
    </source>
</evidence>
<dbReference type="GO" id="GO:0006355">
    <property type="term" value="P:regulation of DNA-templated transcription"/>
    <property type="evidence" value="ECO:0007669"/>
    <property type="project" value="UniProtKB-ARBA"/>
</dbReference>
<dbReference type="AlphaFoldDB" id="A0A846ZMP6"/>
<dbReference type="GO" id="GO:0043200">
    <property type="term" value="P:response to amino acid"/>
    <property type="evidence" value="ECO:0007669"/>
    <property type="project" value="TreeGrafter"/>
</dbReference>
<evidence type="ECO:0000256" key="2">
    <source>
        <dbReference type="ARBA" id="ARBA00023125"/>
    </source>
</evidence>
<dbReference type="InterPro" id="IPR036388">
    <property type="entry name" value="WH-like_DNA-bd_sf"/>
</dbReference>
<dbReference type="PRINTS" id="PR00033">
    <property type="entry name" value="HTHASNC"/>
</dbReference>
<dbReference type="Pfam" id="PF13412">
    <property type="entry name" value="HTH_24"/>
    <property type="match status" value="1"/>
</dbReference>
<dbReference type="InterPro" id="IPR036390">
    <property type="entry name" value="WH_DNA-bd_sf"/>
</dbReference>
<evidence type="ECO:0000256" key="1">
    <source>
        <dbReference type="ARBA" id="ARBA00023015"/>
    </source>
</evidence>
<dbReference type="EMBL" id="JAAZQD010000003">
    <property type="protein sequence ID" value="NKZ38947.1"/>
    <property type="molecule type" value="Genomic_DNA"/>
</dbReference>
<gene>
    <name evidence="5" type="ORF">HF690_08230</name>
</gene>